<dbReference type="Pfam" id="PF07678">
    <property type="entry name" value="TED_complement"/>
    <property type="match status" value="1"/>
</dbReference>
<dbReference type="InterPro" id="IPR047565">
    <property type="entry name" value="Alpha-macroglob_thiol-ester_cl"/>
</dbReference>
<dbReference type="Gene3D" id="1.50.10.20">
    <property type="match status" value="1"/>
</dbReference>
<evidence type="ECO:0000259" key="2">
    <source>
        <dbReference type="Pfam" id="PF07678"/>
    </source>
</evidence>
<protein>
    <recommendedName>
        <fullName evidence="2">Alpha-macroglobulin-like TED domain-containing protein</fullName>
    </recommendedName>
</protein>
<dbReference type="Proteomes" id="UP000050525">
    <property type="component" value="Unassembled WGS sequence"/>
</dbReference>
<reference evidence="3 4" key="1">
    <citation type="journal article" date="2012" name="Genome Biol.">
        <title>Sequencing three crocodilian genomes to illuminate the evolution of archosaurs and amniotes.</title>
        <authorList>
            <person name="St John J.A."/>
            <person name="Braun E.L."/>
            <person name="Isberg S.R."/>
            <person name="Miles L.G."/>
            <person name="Chong A.Y."/>
            <person name="Gongora J."/>
            <person name="Dalzell P."/>
            <person name="Moran C."/>
            <person name="Bed'hom B."/>
            <person name="Abzhanov A."/>
            <person name="Burgess S.C."/>
            <person name="Cooksey A.M."/>
            <person name="Castoe T.A."/>
            <person name="Crawford N.G."/>
            <person name="Densmore L.D."/>
            <person name="Drew J.C."/>
            <person name="Edwards S.V."/>
            <person name="Faircloth B.C."/>
            <person name="Fujita M.K."/>
            <person name="Greenwold M.J."/>
            <person name="Hoffmann F.G."/>
            <person name="Howard J.M."/>
            <person name="Iguchi T."/>
            <person name="Janes D.E."/>
            <person name="Khan S.Y."/>
            <person name="Kohno S."/>
            <person name="de Koning A.J."/>
            <person name="Lance S.L."/>
            <person name="McCarthy F.M."/>
            <person name="McCormack J.E."/>
            <person name="Merchant M.E."/>
            <person name="Peterson D.G."/>
            <person name="Pollock D.D."/>
            <person name="Pourmand N."/>
            <person name="Raney B.J."/>
            <person name="Roessler K.A."/>
            <person name="Sanford J.R."/>
            <person name="Sawyer R.H."/>
            <person name="Schmidt C.J."/>
            <person name="Triplett E.W."/>
            <person name="Tuberville T.D."/>
            <person name="Venegas-Anaya M."/>
            <person name="Howard J.T."/>
            <person name="Jarvis E.D."/>
            <person name="Guillette L.J.Jr."/>
            <person name="Glenn T.C."/>
            <person name="Green R.E."/>
            <person name="Ray D.A."/>
        </authorList>
    </citation>
    <scope>NUCLEOTIDE SEQUENCE [LARGE SCALE GENOMIC DNA]</scope>
    <source>
        <strain evidence="3">KSC_2009_1</strain>
    </source>
</reference>
<gene>
    <name evidence="3" type="ORF">Y1Q_0010450</name>
</gene>
<evidence type="ECO:0000313" key="4">
    <source>
        <dbReference type="Proteomes" id="UP000050525"/>
    </source>
</evidence>
<dbReference type="InterPro" id="IPR019742">
    <property type="entry name" value="MacrogloblnA2_CS"/>
</dbReference>
<evidence type="ECO:0000313" key="3">
    <source>
        <dbReference type="EMBL" id="KYO44637.1"/>
    </source>
</evidence>
<comment type="caution">
    <text evidence="3">The sequence shown here is derived from an EMBL/GenBank/DDBJ whole genome shotgun (WGS) entry which is preliminary data.</text>
</comment>
<sequence length="204" mass="22826">MPSSAVKGIQFLMLFPCSCPTKSWRDLAEPLSLLSPSGDITGAVLQNLAELLQMPFGCGEQNVAKFVPNILVLHYLEKIKQVTPEIRQQALEHMQSGYQCQLLYKHDNGSYSAFGKHEDEDNTWLTAFVARAFGQARAYIYIDEQHVKDAVDWLGQNQLPSGCFQSVGKLFNNHLKGGVDDELSLTAYITASFLELHLDEKMSQ</sequence>
<dbReference type="SUPFAM" id="SSF48239">
    <property type="entry name" value="Terpenoid cyclases/Protein prenyltransferases"/>
    <property type="match status" value="1"/>
</dbReference>
<accession>A0A151P6D5</accession>
<dbReference type="STRING" id="8496.A0A151P6D5"/>
<dbReference type="EMBL" id="AKHW03000695">
    <property type="protein sequence ID" value="KYO44637.1"/>
    <property type="molecule type" value="Genomic_DNA"/>
</dbReference>
<organism evidence="3 4">
    <name type="scientific">Alligator mississippiensis</name>
    <name type="common">American alligator</name>
    <dbReference type="NCBI Taxonomy" id="8496"/>
    <lineage>
        <taxon>Eukaryota</taxon>
        <taxon>Metazoa</taxon>
        <taxon>Chordata</taxon>
        <taxon>Craniata</taxon>
        <taxon>Vertebrata</taxon>
        <taxon>Euteleostomi</taxon>
        <taxon>Archelosauria</taxon>
        <taxon>Archosauria</taxon>
        <taxon>Crocodylia</taxon>
        <taxon>Alligatoridae</taxon>
        <taxon>Alligatorinae</taxon>
        <taxon>Alligator</taxon>
    </lineage>
</organism>
<dbReference type="PROSITE" id="PS00477">
    <property type="entry name" value="ALPHA_2_MACROGLOBULIN"/>
    <property type="match status" value="1"/>
</dbReference>
<feature type="domain" description="Alpha-macroglobulin-like TED" evidence="2">
    <location>
        <begin position="37"/>
        <end position="196"/>
    </location>
</feature>
<dbReference type="InterPro" id="IPR008930">
    <property type="entry name" value="Terpenoid_cyclase/PrenylTrfase"/>
</dbReference>
<dbReference type="GO" id="GO:0005615">
    <property type="term" value="C:extracellular space"/>
    <property type="evidence" value="ECO:0007669"/>
    <property type="project" value="InterPro"/>
</dbReference>
<keyword evidence="4" id="KW-1185">Reference proteome</keyword>
<keyword evidence="1" id="KW-1015">Disulfide bond</keyword>
<dbReference type="PANTHER" id="PTHR11412">
    <property type="entry name" value="MACROGLOBULIN / COMPLEMENT"/>
    <property type="match status" value="1"/>
</dbReference>
<dbReference type="AlphaFoldDB" id="A0A151P6D5"/>
<dbReference type="InterPro" id="IPR011626">
    <property type="entry name" value="Alpha-macroglobulin_TED"/>
</dbReference>
<dbReference type="PANTHER" id="PTHR11412:SF185">
    <property type="entry name" value="ALPHA-2-MACROGLOBULIN-LIKE PROTEIN 1"/>
    <property type="match status" value="1"/>
</dbReference>
<dbReference type="SMART" id="SM01419">
    <property type="entry name" value="Thiol-ester_cl"/>
    <property type="match status" value="1"/>
</dbReference>
<evidence type="ECO:0000256" key="1">
    <source>
        <dbReference type="ARBA" id="ARBA00023157"/>
    </source>
</evidence>
<name>A0A151P6D5_ALLMI</name>
<proteinExistence type="predicted"/>
<dbReference type="InterPro" id="IPR050473">
    <property type="entry name" value="A2M/Complement_sys"/>
</dbReference>